<accession>A0A2V1D7X0</accession>
<organism evidence="2 3">
    <name type="scientific">Periconia macrospinosa</name>
    <dbReference type="NCBI Taxonomy" id="97972"/>
    <lineage>
        <taxon>Eukaryota</taxon>
        <taxon>Fungi</taxon>
        <taxon>Dikarya</taxon>
        <taxon>Ascomycota</taxon>
        <taxon>Pezizomycotina</taxon>
        <taxon>Dothideomycetes</taxon>
        <taxon>Pleosporomycetidae</taxon>
        <taxon>Pleosporales</taxon>
        <taxon>Massarineae</taxon>
        <taxon>Periconiaceae</taxon>
        <taxon>Periconia</taxon>
    </lineage>
</organism>
<feature type="compositionally biased region" description="Basic and acidic residues" evidence="1">
    <location>
        <begin position="14"/>
        <end position="25"/>
    </location>
</feature>
<name>A0A2V1D7X0_9PLEO</name>
<dbReference type="EMBL" id="KZ805545">
    <property type="protein sequence ID" value="PVH94227.1"/>
    <property type="molecule type" value="Genomic_DNA"/>
</dbReference>
<evidence type="ECO:0000313" key="3">
    <source>
        <dbReference type="Proteomes" id="UP000244855"/>
    </source>
</evidence>
<sequence length="226" mass="25220">MPRPGTRPMPPKRVRGDPRKDEAPPRLDATANLPSYAQPTAASLRRILPAPPRPAALDLFQRSGPATPGPATPGPATPKRPTAPADSPQKEKRPRKRTAQNAAPDAPARKKGRFKALQNDPNAAVDFADTVFDPNDPSRIDNPFVKYLRAGLRVKPGSHYEFTPNFDETEHVLDLPLYDNEARNYILLEEKIELYKKTRYVYQGRVPLGSRAQPRCENVRPCRVGY</sequence>
<keyword evidence="3" id="KW-1185">Reference proteome</keyword>
<protein>
    <submittedName>
        <fullName evidence="2">Uncharacterized protein</fullName>
    </submittedName>
</protein>
<dbReference type="AlphaFoldDB" id="A0A2V1D7X0"/>
<feature type="compositionally biased region" description="Pro residues" evidence="1">
    <location>
        <begin position="67"/>
        <end position="78"/>
    </location>
</feature>
<evidence type="ECO:0000313" key="2">
    <source>
        <dbReference type="EMBL" id="PVH94227.1"/>
    </source>
</evidence>
<feature type="region of interest" description="Disordered" evidence="1">
    <location>
        <begin position="1"/>
        <end position="113"/>
    </location>
</feature>
<proteinExistence type="predicted"/>
<gene>
    <name evidence="2" type="ORF">DM02DRAFT_618793</name>
</gene>
<feature type="compositionally biased region" description="Pro residues" evidence="1">
    <location>
        <begin position="1"/>
        <end position="11"/>
    </location>
</feature>
<evidence type="ECO:0000256" key="1">
    <source>
        <dbReference type="SAM" id="MobiDB-lite"/>
    </source>
</evidence>
<dbReference type="Proteomes" id="UP000244855">
    <property type="component" value="Unassembled WGS sequence"/>
</dbReference>
<reference evidence="2 3" key="1">
    <citation type="journal article" date="2018" name="Sci. Rep.">
        <title>Comparative genomics provides insights into the lifestyle and reveals functional heterogeneity of dark septate endophytic fungi.</title>
        <authorList>
            <person name="Knapp D.G."/>
            <person name="Nemeth J.B."/>
            <person name="Barry K."/>
            <person name="Hainaut M."/>
            <person name="Henrissat B."/>
            <person name="Johnson J."/>
            <person name="Kuo A."/>
            <person name="Lim J.H.P."/>
            <person name="Lipzen A."/>
            <person name="Nolan M."/>
            <person name="Ohm R.A."/>
            <person name="Tamas L."/>
            <person name="Grigoriev I.V."/>
            <person name="Spatafora J.W."/>
            <person name="Nagy L.G."/>
            <person name="Kovacs G.M."/>
        </authorList>
    </citation>
    <scope>NUCLEOTIDE SEQUENCE [LARGE SCALE GENOMIC DNA]</scope>
    <source>
        <strain evidence="2 3">DSE2036</strain>
    </source>
</reference>